<keyword evidence="2" id="KW-1185">Reference proteome</keyword>
<organism evidence="1 2">
    <name type="scientific">Caerostris extrusa</name>
    <name type="common">Bark spider</name>
    <name type="synonym">Caerostris bankana</name>
    <dbReference type="NCBI Taxonomy" id="172846"/>
    <lineage>
        <taxon>Eukaryota</taxon>
        <taxon>Metazoa</taxon>
        <taxon>Ecdysozoa</taxon>
        <taxon>Arthropoda</taxon>
        <taxon>Chelicerata</taxon>
        <taxon>Arachnida</taxon>
        <taxon>Araneae</taxon>
        <taxon>Araneomorphae</taxon>
        <taxon>Entelegynae</taxon>
        <taxon>Araneoidea</taxon>
        <taxon>Araneidae</taxon>
        <taxon>Caerostris</taxon>
    </lineage>
</organism>
<protein>
    <submittedName>
        <fullName evidence="1">Uncharacterized protein</fullName>
    </submittedName>
</protein>
<gene>
    <name evidence="1" type="ORF">CEXT_732271</name>
</gene>
<accession>A0AAV4Y4F0</accession>
<sequence>MSHSIRQNQSLNIVETREIISLGKIFRHGDTLSIALNASSNYHRHYKNDSRMKRKQLRDNEASIFSLSLKRMEKEGGQKKATGTYPRA</sequence>
<dbReference type="EMBL" id="BPLR01001364">
    <property type="protein sequence ID" value="GIZ01890.1"/>
    <property type="molecule type" value="Genomic_DNA"/>
</dbReference>
<evidence type="ECO:0000313" key="2">
    <source>
        <dbReference type="Proteomes" id="UP001054945"/>
    </source>
</evidence>
<dbReference type="AlphaFoldDB" id="A0AAV4Y4F0"/>
<proteinExistence type="predicted"/>
<comment type="caution">
    <text evidence="1">The sequence shown here is derived from an EMBL/GenBank/DDBJ whole genome shotgun (WGS) entry which is preliminary data.</text>
</comment>
<name>A0AAV4Y4F0_CAEEX</name>
<reference evidence="1 2" key="1">
    <citation type="submission" date="2021-06" db="EMBL/GenBank/DDBJ databases">
        <title>Caerostris extrusa draft genome.</title>
        <authorList>
            <person name="Kono N."/>
            <person name="Arakawa K."/>
        </authorList>
    </citation>
    <scope>NUCLEOTIDE SEQUENCE [LARGE SCALE GENOMIC DNA]</scope>
</reference>
<evidence type="ECO:0000313" key="1">
    <source>
        <dbReference type="EMBL" id="GIZ01890.1"/>
    </source>
</evidence>
<dbReference type="Proteomes" id="UP001054945">
    <property type="component" value="Unassembled WGS sequence"/>
</dbReference>